<keyword evidence="18" id="KW-1185">Reference proteome</keyword>
<dbReference type="GO" id="GO:0006002">
    <property type="term" value="P:fructose 6-phosphate metabolic process"/>
    <property type="evidence" value="ECO:0007669"/>
    <property type="project" value="InterPro"/>
</dbReference>
<dbReference type="GO" id="GO:0005945">
    <property type="term" value="C:6-phosphofructokinase complex"/>
    <property type="evidence" value="ECO:0007669"/>
    <property type="project" value="TreeGrafter"/>
</dbReference>
<evidence type="ECO:0000313" key="18">
    <source>
        <dbReference type="Proteomes" id="UP001233999"/>
    </source>
</evidence>
<sequence>MGIYLGCKVFFIKEGYQGMLDGGDNIIEATWSSVSSIIHKGGTVIGSARCMEFKERSGRLKAAKNLVDKGITNLVVIGGDGSLTGANLFRSEWSSLLEELVFFQSCKITAEQQKKYAYLHIAGMVGSIDNDFCGTDMTIGTDSALHRIIEAIDAIVSTAYSHQRTFIMEVMGRHCGYLAIVTALTSEADYVFVPEMPPPSDWPKKLCNKLEQERSTGQRLNIIIVAEGAIDRDGVPITAEKVKQVVVDNLQQDTRITVLGHVQRGGNPSAFDRVLGCRMGAEAVMALMEATPDTEACVVTLDGNQAVRLPLMECVEKTKAVTRAMADKQWELAVQLRGKSFVRNLETYKMLTRLKPPKSLSEDTNRPTEGYNLAVMHIGAPACGMNAAVRSFVRNCIYRGDTALGIHDGIEGLLAGNVQNMGWADVTGWVAQGGAILGTKRTLPKPRIGQVAARLAEFKIHGLLIIGGFEAYQAGLQMFEARTEFPEFCIPIVVIPSTISNNVPGTDFSLGCDTALNEITEICDRIRQSAQGTKRRVFVIETMGGYCGYLATVAGLAGGSDAAYIFEEKFSIKDLQQDLYHMAAKMAEGVQRDLLPGGWNEKANDNYNTDFIYRLYTEEGKGLFSARQNILGHMQQGGSPTPFDRNMGTKMASKAVDGLMEQIKKAERRADGSVFINSPDSAVMMGVIRRQYKLTPLESLKADTDFEIPKNQWWLKMRPLLRILAKHESAYEEEGMYMTVEDTTLDEVITLCCVLPCIRQSTDEVNESICH</sequence>
<keyword evidence="8" id="KW-0808">Transferase</keyword>
<dbReference type="GO" id="GO:0016208">
    <property type="term" value="F:AMP binding"/>
    <property type="evidence" value="ECO:0007669"/>
    <property type="project" value="TreeGrafter"/>
</dbReference>
<dbReference type="FunFam" id="3.40.50.450:FF:000064">
    <property type="entry name" value="Phosphofructokinase, platelet b"/>
    <property type="match status" value="1"/>
</dbReference>
<keyword evidence="14" id="KW-0324">Glycolysis</keyword>
<evidence type="ECO:0000313" key="17">
    <source>
        <dbReference type="EMBL" id="KAJ9583739.1"/>
    </source>
</evidence>
<dbReference type="PROSITE" id="PS00433">
    <property type="entry name" value="PHOSPHOFRUCTOKINASE"/>
    <property type="match status" value="2"/>
</dbReference>
<dbReference type="PRINTS" id="PR00476">
    <property type="entry name" value="PHFRCTKINASE"/>
</dbReference>
<dbReference type="GO" id="GO:0070095">
    <property type="term" value="F:fructose-6-phosphate binding"/>
    <property type="evidence" value="ECO:0007669"/>
    <property type="project" value="TreeGrafter"/>
</dbReference>
<accession>A0AAD8EBG3</accession>
<dbReference type="PANTHER" id="PTHR13697:SF4">
    <property type="entry name" value="ATP-DEPENDENT 6-PHOSPHOFRUCTOKINASE"/>
    <property type="match status" value="1"/>
</dbReference>
<dbReference type="GO" id="GO:0042802">
    <property type="term" value="F:identical protein binding"/>
    <property type="evidence" value="ECO:0007669"/>
    <property type="project" value="TreeGrafter"/>
</dbReference>
<comment type="cofactor">
    <cofactor evidence="1">
        <name>Mg(2+)</name>
        <dbReference type="ChEBI" id="CHEBI:18420"/>
    </cofactor>
</comment>
<dbReference type="EMBL" id="JASPKZ010007534">
    <property type="protein sequence ID" value="KAJ9583739.1"/>
    <property type="molecule type" value="Genomic_DNA"/>
</dbReference>
<dbReference type="FunFam" id="3.40.50.460:FF:000003">
    <property type="entry name" value="ATP-dependent 6-phosphofructokinase"/>
    <property type="match status" value="1"/>
</dbReference>
<evidence type="ECO:0000256" key="7">
    <source>
        <dbReference type="ARBA" id="ARBA00022533"/>
    </source>
</evidence>
<dbReference type="Proteomes" id="UP001233999">
    <property type="component" value="Unassembled WGS sequence"/>
</dbReference>
<keyword evidence="12" id="KW-0067">ATP-binding</keyword>
<evidence type="ECO:0000256" key="14">
    <source>
        <dbReference type="ARBA" id="ARBA00023152"/>
    </source>
</evidence>
<evidence type="ECO:0000256" key="15">
    <source>
        <dbReference type="ARBA" id="ARBA00048070"/>
    </source>
</evidence>
<name>A0AAD8EBG3_DIPPU</name>
<organism evidence="17 18">
    <name type="scientific">Diploptera punctata</name>
    <name type="common">Pacific beetle cockroach</name>
    <dbReference type="NCBI Taxonomy" id="6984"/>
    <lineage>
        <taxon>Eukaryota</taxon>
        <taxon>Metazoa</taxon>
        <taxon>Ecdysozoa</taxon>
        <taxon>Arthropoda</taxon>
        <taxon>Hexapoda</taxon>
        <taxon>Insecta</taxon>
        <taxon>Pterygota</taxon>
        <taxon>Neoptera</taxon>
        <taxon>Polyneoptera</taxon>
        <taxon>Dictyoptera</taxon>
        <taxon>Blattodea</taxon>
        <taxon>Blaberoidea</taxon>
        <taxon>Blaberidae</taxon>
        <taxon>Diplopterinae</taxon>
        <taxon>Diploptera</taxon>
    </lineage>
</organism>
<reference evidence="17" key="2">
    <citation type="submission" date="2023-05" db="EMBL/GenBank/DDBJ databases">
        <authorList>
            <person name="Fouks B."/>
        </authorList>
    </citation>
    <scope>NUCLEOTIDE SEQUENCE</scope>
    <source>
        <strain evidence="17">Stay&amp;Tobe</strain>
        <tissue evidence="17">Testes</tissue>
    </source>
</reference>
<comment type="function">
    <text evidence="2">Catalyzes the phosphorylation of D-fructose 6-phosphate to fructose 1,6-bisphosphate by ATP, the first committing step of glycolysis.</text>
</comment>
<evidence type="ECO:0000256" key="3">
    <source>
        <dbReference type="ARBA" id="ARBA00004496"/>
    </source>
</evidence>
<keyword evidence="10" id="KW-0547">Nucleotide-binding</keyword>
<evidence type="ECO:0000259" key="16">
    <source>
        <dbReference type="Pfam" id="PF00365"/>
    </source>
</evidence>
<dbReference type="GO" id="GO:0046872">
    <property type="term" value="F:metal ion binding"/>
    <property type="evidence" value="ECO:0007669"/>
    <property type="project" value="UniProtKB-KW"/>
</dbReference>
<keyword evidence="13" id="KW-0460">Magnesium</keyword>
<dbReference type="InterPro" id="IPR015912">
    <property type="entry name" value="Phosphofructokinase_CS"/>
</dbReference>
<comment type="subcellular location">
    <subcellularLocation>
        <location evidence="3">Cytoplasm</location>
    </subcellularLocation>
</comment>
<feature type="domain" description="Phosphofructokinase" evidence="16">
    <location>
        <begin position="373"/>
        <end position="658"/>
    </location>
</feature>
<proteinExistence type="predicted"/>
<evidence type="ECO:0000256" key="13">
    <source>
        <dbReference type="ARBA" id="ARBA00022842"/>
    </source>
</evidence>
<evidence type="ECO:0000256" key="2">
    <source>
        <dbReference type="ARBA" id="ARBA00002659"/>
    </source>
</evidence>
<keyword evidence="6" id="KW-0963">Cytoplasm</keyword>
<dbReference type="InterPro" id="IPR035966">
    <property type="entry name" value="PKF_sf"/>
</dbReference>
<dbReference type="GO" id="GO:0061621">
    <property type="term" value="P:canonical glycolysis"/>
    <property type="evidence" value="ECO:0007669"/>
    <property type="project" value="TreeGrafter"/>
</dbReference>
<dbReference type="PIRSF" id="PIRSF000533">
    <property type="entry name" value="ATP_PFK_euk"/>
    <property type="match status" value="1"/>
</dbReference>
<dbReference type="Gene3D" id="3.40.50.450">
    <property type="match status" value="2"/>
</dbReference>
<evidence type="ECO:0000256" key="1">
    <source>
        <dbReference type="ARBA" id="ARBA00001946"/>
    </source>
</evidence>
<feature type="non-terminal residue" evidence="17">
    <location>
        <position position="1"/>
    </location>
</feature>
<comment type="pathway">
    <text evidence="4">Carbohydrate degradation; glycolysis; D-glyceraldehyde 3-phosphate and glycerone phosphate from D-glucose: step 3/4.</text>
</comment>
<evidence type="ECO:0000256" key="10">
    <source>
        <dbReference type="ARBA" id="ARBA00022741"/>
    </source>
</evidence>
<keyword evidence="7" id="KW-0021">Allosteric enzyme</keyword>
<dbReference type="GO" id="GO:0005524">
    <property type="term" value="F:ATP binding"/>
    <property type="evidence" value="ECO:0007669"/>
    <property type="project" value="UniProtKB-KW"/>
</dbReference>
<dbReference type="GO" id="GO:0030388">
    <property type="term" value="P:fructose 1,6-bisphosphate metabolic process"/>
    <property type="evidence" value="ECO:0007669"/>
    <property type="project" value="TreeGrafter"/>
</dbReference>
<keyword evidence="9" id="KW-0479">Metal-binding</keyword>
<dbReference type="AlphaFoldDB" id="A0AAD8EBG3"/>
<comment type="caution">
    <text evidence="17">The sequence shown here is derived from an EMBL/GenBank/DDBJ whole genome shotgun (WGS) entry which is preliminary data.</text>
</comment>
<dbReference type="Gene3D" id="3.40.50.460">
    <property type="entry name" value="Phosphofructokinase domain"/>
    <property type="match status" value="2"/>
</dbReference>
<evidence type="ECO:0000256" key="12">
    <source>
        <dbReference type="ARBA" id="ARBA00022840"/>
    </source>
</evidence>
<dbReference type="GO" id="GO:0048029">
    <property type="term" value="F:monosaccharide binding"/>
    <property type="evidence" value="ECO:0007669"/>
    <property type="project" value="TreeGrafter"/>
</dbReference>
<evidence type="ECO:0000256" key="6">
    <source>
        <dbReference type="ARBA" id="ARBA00022490"/>
    </source>
</evidence>
<dbReference type="InterPro" id="IPR009161">
    <property type="entry name" value="6-Pfructokinase_euk"/>
</dbReference>
<comment type="catalytic activity">
    <reaction evidence="15">
        <text>beta-D-fructose 6-phosphate + ATP = beta-D-fructose 1,6-bisphosphate + ADP + H(+)</text>
        <dbReference type="Rhea" id="RHEA:16109"/>
        <dbReference type="ChEBI" id="CHEBI:15378"/>
        <dbReference type="ChEBI" id="CHEBI:30616"/>
        <dbReference type="ChEBI" id="CHEBI:32966"/>
        <dbReference type="ChEBI" id="CHEBI:57634"/>
        <dbReference type="ChEBI" id="CHEBI:456216"/>
        <dbReference type="EC" id="2.7.1.11"/>
    </reaction>
</comment>
<dbReference type="NCBIfam" id="TIGR02478">
    <property type="entry name" value="6PF1K_euk"/>
    <property type="match status" value="1"/>
</dbReference>
<feature type="domain" description="Phosphofructokinase" evidence="16">
    <location>
        <begin position="2"/>
        <end position="286"/>
    </location>
</feature>
<keyword evidence="11" id="KW-0418">Kinase</keyword>
<dbReference type="FunFam" id="3.40.50.460:FF:000008">
    <property type="entry name" value="ATP-dependent 6-phosphofructokinase"/>
    <property type="match status" value="1"/>
</dbReference>
<dbReference type="PANTHER" id="PTHR13697">
    <property type="entry name" value="PHOSPHOFRUCTOKINASE"/>
    <property type="match status" value="1"/>
</dbReference>
<dbReference type="GO" id="GO:0003872">
    <property type="term" value="F:6-phosphofructokinase activity"/>
    <property type="evidence" value="ECO:0007669"/>
    <property type="project" value="UniProtKB-EC"/>
</dbReference>
<evidence type="ECO:0000256" key="9">
    <source>
        <dbReference type="ARBA" id="ARBA00022723"/>
    </source>
</evidence>
<evidence type="ECO:0000256" key="8">
    <source>
        <dbReference type="ARBA" id="ARBA00022679"/>
    </source>
</evidence>
<dbReference type="Pfam" id="PF00365">
    <property type="entry name" value="PFK"/>
    <property type="match status" value="2"/>
</dbReference>
<dbReference type="InterPro" id="IPR000023">
    <property type="entry name" value="Phosphofructokinase_dom"/>
</dbReference>
<evidence type="ECO:0000256" key="11">
    <source>
        <dbReference type="ARBA" id="ARBA00022777"/>
    </source>
</evidence>
<evidence type="ECO:0000256" key="5">
    <source>
        <dbReference type="ARBA" id="ARBA00012055"/>
    </source>
</evidence>
<gene>
    <name evidence="17" type="ORF">L9F63_021902</name>
</gene>
<evidence type="ECO:0000256" key="4">
    <source>
        <dbReference type="ARBA" id="ARBA00004679"/>
    </source>
</evidence>
<dbReference type="InterPro" id="IPR022953">
    <property type="entry name" value="ATP_PFK"/>
</dbReference>
<dbReference type="EC" id="2.7.1.11" evidence="5"/>
<protein>
    <recommendedName>
        <fullName evidence="5">6-phosphofructokinase</fullName>
        <ecNumber evidence="5">2.7.1.11</ecNumber>
    </recommendedName>
</protein>
<dbReference type="SUPFAM" id="SSF53784">
    <property type="entry name" value="Phosphofructokinase"/>
    <property type="match status" value="2"/>
</dbReference>
<reference evidence="17" key="1">
    <citation type="journal article" date="2023" name="IScience">
        <title>Live-bearing cockroach genome reveals convergent evolutionary mechanisms linked to viviparity in insects and beyond.</title>
        <authorList>
            <person name="Fouks B."/>
            <person name="Harrison M.C."/>
            <person name="Mikhailova A.A."/>
            <person name="Marchal E."/>
            <person name="English S."/>
            <person name="Carruthers M."/>
            <person name="Jennings E.C."/>
            <person name="Chiamaka E.L."/>
            <person name="Frigard R.A."/>
            <person name="Pippel M."/>
            <person name="Attardo G.M."/>
            <person name="Benoit J.B."/>
            <person name="Bornberg-Bauer E."/>
            <person name="Tobe S.S."/>
        </authorList>
    </citation>
    <scope>NUCLEOTIDE SEQUENCE</scope>
    <source>
        <strain evidence="17">Stay&amp;Tobe</strain>
    </source>
</reference>